<dbReference type="EMBL" id="ML986635">
    <property type="protein sequence ID" value="KAF2262850.1"/>
    <property type="molecule type" value="Genomic_DNA"/>
</dbReference>
<accession>A0A9P4K713</accession>
<dbReference type="Proteomes" id="UP000800093">
    <property type="component" value="Unassembled WGS sequence"/>
</dbReference>
<name>A0A9P4K713_9PLEO</name>
<evidence type="ECO:0000313" key="4">
    <source>
        <dbReference type="Proteomes" id="UP000800093"/>
    </source>
</evidence>
<feature type="region of interest" description="Disordered" evidence="1">
    <location>
        <begin position="418"/>
        <end position="453"/>
    </location>
</feature>
<keyword evidence="2" id="KW-0732">Signal</keyword>
<feature type="signal peptide" evidence="2">
    <location>
        <begin position="1"/>
        <end position="16"/>
    </location>
</feature>
<dbReference type="OrthoDB" id="406838at2759"/>
<keyword evidence="4" id="KW-1185">Reference proteome</keyword>
<evidence type="ECO:0000256" key="1">
    <source>
        <dbReference type="SAM" id="MobiDB-lite"/>
    </source>
</evidence>
<comment type="caution">
    <text evidence="3">The sequence shown here is derived from an EMBL/GenBank/DDBJ whole genome shotgun (WGS) entry which is preliminary data.</text>
</comment>
<reference evidence="4" key="1">
    <citation type="journal article" date="2020" name="Stud. Mycol.">
        <title>101 Dothideomycetes genomes: A test case for predicting lifestyles and emergence of pathogens.</title>
        <authorList>
            <person name="Haridas S."/>
            <person name="Albert R."/>
            <person name="Binder M."/>
            <person name="Bloem J."/>
            <person name="LaButti K."/>
            <person name="Salamov A."/>
            <person name="Andreopoulos B."/>
            <person name="Baker S."/>
            <person name="Barry K."/>
            <person name="Bills G."/>
            <person name="Bluhm B."/>
            <person name="Cannon C."/>
            <person name="Castanera R."/>
            <person name="Culley D."/>
            <person name="Daum C."/>
            <person name="Ezra D."/>
            <person name="Gonzalez J."/>
            <person name="Henrissat B."/>
            <person name="Kuo A."/>
            <person name="Liang C."/>
            <person name="Lipzen A."/>
            <person name="Lutzoni F."/>
            <person name="Magnuson J."/>
            <person name="Mondo S."/>
            <person name="Nolan M."/>
            <person name="Ohm R."/>
            <person name="Pangilinan J."/>
            <person name="Park H.-J."/>
            <person name="Ramirez L."/>
            <person name="Alfaro M."/>
            <person name="Sun H."/>
            <person name="Tritt A."/>
            <person name="Yoshinaga Y."/>
            <person name="Zwiers L.-H."/>
            <person name="Turgeon B."/>
            <person name="Goodwin S."/>
            <person name="Spatafora J."/>
            <person name="Crous P."/>
            <person name="Grigoriev I."/>
        </authorList>
    </citation>
    <scope>NUCLEOTIDE SEQUENCE [LARGE SCALE GENOMIC DNA]</scope>
    <source>
        <strain evidence="4">CBS 304.66</strain>
    </source>
</reference>
<sequence>MSFLLYLTAFFSLATAIPFPLPTNIHSRQAPNLKDGAYLITYKPNDSPVVYKGPLMITSNSTAIHISGDLYNGTSQPDPSKGTPKLPRANYYGFLGADKLEQGSNGGFSLGLGLFLYNGLPNWPLSNVTDWVPKGDPWGITPIPVDGGYNVDLVPKAVPSGFPDPASYYEGEVKFKSNGSSAGKFAMGWVDEHVRQYTLEIAAEQGLERPMSGTSGTRTWEKVFAEAHVKMNIVLGKSDIATPEGGKWTSGQVHAAMLKYRNNGQPQDFDKEWRIFLIITRRLTFVARGVMVDGDSKEWNYIPREVAAVAFEWPIGTLADGTPDTRRKWPEDLRGKPFITIKDACIRTAFHEVGHFMNLPHPDRFLGGLMDDTDTYADAYETGESPRPFPENVGVESFRFNDHDLFVMAHRPDTHVRPGWHDFGGATPDNYPRPVPDLLGEDDAAPPSGPAEA</sequence>
<gene>
    <name evidence="3" type="ORF">CC78DRAFT_582177</name>
</gene>
<evidence type="ECO:0000256" key="2">
    <source>
        <dbReference type="SAM" id="SignalP"/>
    </source>
</evidence>
<proteinExistence type="predicted"/>
<evidence type="ECO:0000313" key="3">
    <source>
        <dbReference type="EMBL" id="KAF2262850.1"/>
    </source>
</evidence>
<organism evidence="3 4">
    <name type="scientific">Lojkania enalia</name>
    <dbReference type="NCBI Taxonomy" id="147567"/>
    <lineage>
        <taxon>Eukaryota</taxon>
        <taxon>Fungi</taxon>
        <taxon>Dikarya</taxon>
        <taxon>Ascomycota</taxon>
        <taxon>Pezizomycotina</taxon>
        <taxon>Dothideomycetes</taxon>
        <taxon>Pleosporomycetidae</taxon>
        <taxon>Pleosporales</taxon>
        <taxon>Pleosporales incertae sedis</taxon>
        <taxon>Lojkania</taxon>
    </lineage>
</organism>
<protein>
    <recommendedName>
        <fullName evidence="5">Peptidase M43 pregnancy-associated plasma-A domain-containing protein</fullName>
    </recommendedName>
</protein>
<dbReference type="AlphaFoldDB" id="A0A9P4K713"/>
<evidence type="ECO:0008006" key="5">
    <source>
        <dbReference type="Google" id="ProtNLM"/>
    </source>
</evidence>
<feature type="chain" id="PRO_5040391716" description="Peptidase M43 pregnancy-associated plasma-A domain-containing protein" evidence="2">
    <location>
        <begin position="17"/>
        <end position="453"/>
    </location>
</feature>